<sequence>MSWFVVDDQAFQHPKHQALMRRGLGGDADAFGAGFLWMMVGSRAKAAHGDGVVDIYDVVQVAPDPVRVHRFATILVEVGLWHDSEHGCERCPPVEPGQWRYHDWTQWHKKTGDEERMIQALRTERSDPRMHKAVWERDRLPDDRKKDPDGPDEAVCAYCQKHLSRATKEGRLAPEVDHVLPRALGQDNLVIACHGCNRQKGNRPPKAANLTLHLTRAHEEALAARDSRPHSKESAGLYAAILASDESLLGQEAPSPVQTPPPPSHDDEEEQEPGPHSPHPGDAAPDPEEERPHPARPPEVAGCPPTGPGQHDPEVAGQEDPGPSFPFSPGAGGESDSTVGAAGPVRPPTPERQKTPIAPFNGWSLPFSGAFAEALSTSASAENTDSLVMQAAPDRGGSAPVVSQAVDCSAPQQVAPVTAVATTRSSAAGPAAGSPQSDLPAALATASHARAGVPTCGRTRAHAPAIAGTRGLAGQGRARQGTAPAQPPPTVPVPDPPPRRRRRRRRGQGRGRGYRRHRQTWTCTEHGDRLPCRLCQVSTVTSVEE</sequence>
<proteinExistence type="predicted"/>
<feature type="compositionally biased region" description="Low complexity" evidence="1">
    <location>
        <begin position="467"/>
        <end position="484"/>
    </location>
</feature>
<feature type="domain" description="HNH nuclease" evidence="2">
    <location>
        <begin position="156"/>
        <end position="205"/>
    </location>
</feature>
<dbReference type="Gene3D" id="1.10.30.50">
    <property type="match status" value="1"/>
</dbReference>
<feature type="region of interest" description="Disordered" evidence="1">
    <location>
        <begin position="421"/>
        <end position="521"/>
    </location>
</feature>
<gene>
    <name evidence="3" type="ORF">D5R93_05795</name>
</gene>
<keyword evidence="4" id="KW-1185">Reference proteome</keyword>
<reference evidence="3 4" key="1">
    <citation type="submission" date="2018-09" db="EMBL/GenBank/DDBJ databases">
        <authorList>
            <person name="Li J."/>
        </authorList>
    </citation>
    <scope>NUCLEOTIDE SEQUENCE [LARGE SCALE GENOMIC DNA]</scope>
    <source>
        <strain evidence="3 4">2129</strain>
    </source>
</reference>
<organism evidence="3 4">
    <name type="scientific">Actinomyces lilanjuaniae</name>
    <dbReference type="NCBI Taxonomy" id="2321394"/>
    <lineage>
        <taxon>Bacteria</taxon>
        <taxon>Bacillati</taxon>
        <taxon>Actinomycetota</taxon>
        <taxon>Actinomycetes</taxon>
        <taxon>Actinomycetales</taxon>
        <taxon>Actinomycetaceae</taxon>
        <taxon>Actinomyces</taxon>
    </lineage>
</organism>
<evidence type="ECO:0000313" key="3">
    <source>
        <dbReference type="EMBL" id="AYD89684.1"/>
    </source>
</evidence>
<dbReference type="CDD" id="cd00085">
    <property type="entry name" value="HNHc"/>
    <property type="match status" value="1"/>
</dbReference>
<feature type="region of interest" description="Disordered" evidence="1">
    <location>
        <begin position="251"/>
        <end position="362"/>
    </location>
</feature>
<name>A0ABM6Z333_9ACTO</name>
<dbReference type="RefSeq" id="WP_120204309.1">
    <property type="nucleotide sequence ID" value="NZ_CP032514.1"/>
</dbReference>
<evidence type="ECO:0000256" key="1">
    <source>
        <dbReference type="SAM" id="MobiDB-lite"/>
    </source>
</evidence>
<protein>
    <recommendedName>
        <fullName evidence="2">HNH nuclease domain-containing protein</fullName>
    </recommendedName>
</protein>
<dbReference type="InterPro" id="IPR003615">
    <property type="entry name" value="HNH_nuc"/>
</dbReference>
<feature type="compositionally biased region" description="Basic residues" evidence="1">
    <location>
        <begin position="499"/>
        <end position="519"/>
    </location>
</feature>
<evidence type="ECO:0000313" key="4">
    <source>
        <dbReference type="Proteomes" id="UP000273001"/>
    </source>
</evidence>
<feature type="compositionally biased region" description="Pro residues" evidence="1">
    <location>
        <begin position="485"/>
        <end position="496"/>
    </location>
</feature>
<evidence type="ECO:0000259" key="2">
    <source>
        <dbReference type="Pfam" id="PF13395"/>
    </source>
</evidence>
<dbReference type="Proteomes" id="UP000273001">
    <property type="component" value="Chromosome"/>
</dbReference>
<accession>A0ABM6Z333</accession>
<dbReference type="Pfam" id="PF13395">
    <property type="entry name" value="HNH_4"/>
    <property type="match status" value="1"/>
</dbReference>
<dbReference type="EMBL" id="CP032514">
    <property type="protein sequence ID" value="AYD89684.1"/>
    <property type="molecule type" value="Genomic_DNA"/>
</dbReference>
<feature type="compositionally biased region" description="Low complexity" evidence="1">
    <location>
        <begin position="421"/>
        <end position="437"/>
    </location>
</feature>